<reference evidence="6 7" key="1">
    <citation type="submission" date="2019-03" db="EMBL/GenBank/DDBJ databases">
        <title>Novel species of Flavobacterium.</title>
        <authorList>
            <person name="Liu Q."/>
            <person name="Xin Y.-H."/>
        </authorList>
    </citation>
    <scope>NUCLEOTIDE SEQUENCE [LARGE SCALE GENOMIC DNA]</scope>
    <source>
        <strain evidence="6 7">LB3P52</strain>
    </source>
</reference>
<dbReference type="RefSeq" id="WP_131915636.1">
    <property type="nucleotide sequence ID" value="NZ_SMLG01000003.1"/>
</dbReference>
<gene>
    <name evidence="6" type="ORF">E0I26_06270</name>
</gene>
<dbReference type="Pfam" id="PF22422">
    <property type="entry name" value="MGH1-like_GH"/>
    <property type="match status" value="1"/>
</dbReference>
<dbReference type="GO" id="GO:0004573">
    <property type="term" value="F:Glc3Man9GlcNAc2 oligosaccharide glucosidase activity"/>
    <property type="evidence" value="ECO:0007669"/>
    <property type="project" value="InterPro"/>
</dbReference>
<dbReference type="SUPFAM" id="SSF48208">
    <property type="entry name" value="Six-hairpin glycosidases"/>
    <property type="match status" value="1"/>
</dbReference>
<evidence type="ECO:0000256" key="1">
    <source>
        <dbReference type="ARBA" id="ARBA00010833"/>
    </source>
</evidence>
<protein>
    <recommendedName>
        <fullName evidence="5">Mannosylglycerate hydrolase MGH1-like glycoside hydrolase domain-containing protein</fullName>
    </recommendedName>
</protein>
<dbReference type="EMBL" id="SMLG01000003">
    <property type="protein sequence ID" value="TDE45550.1"/>
    <property type="molecule type" value="Genomic_DNA"/>
</dbReference>
<keyword evidence="2" id="KW-0378">Hydrolase</keyword>
<dbReference type="GO" id="GO:0006487">
    <property type="term" value="P:protein N-linked glycosylation"/>
    <property type="evidence" value="ECO:0007669"/>
    <property type="project" value="TreeGrafter"/>
</dbReference>
<sequence length="515" mass="59241">MNRRDFIIKNVLASGVFFLPSSLLAFEKTLRGDNVPFDRSFVPEPIMENDNGFIDLYYKAWELAYSHIKTQANLPASPYMDEAFDDSTIWIWDTCFMVQFCKYAPAVFPGIQSLNNFYAPIHDHIEIPLRIEIIDNPPLFAWTESEYFKFTNDHKHLEELLLRNQYLQKHFDWFDTTKPGKVIADSAPSCLEKVEHGYHWEGGRSGMDNTPRGRTGKNATKSRPNNPKMLWIDAIAQQGLSSLCVSRLFKQLGNKEMAAKWKATYNKIKTTVNEFYWDETDGFYYDINEDTLEPIKVVTPASYWPMLAEMCSAEQAKKMVDKIKDSNVLGGIVPWVSLARNDADFKENGNYWRGSVWLPLAYMGIKSLEKYNYLELAHQNAYDTISHMEKTYREFTPHTIWECYNPVEPKPATNEHANNGLVRPDFCGWSALGAISLLIENVLGFYDINAATKTIKWNKVRTDRHGIHRLKFGTVITDIIAFGNKIEISSNEKYTLIVNGKAFKIAATEKQLFSL</sequence>
<comment type="caution">
    <text evidence="6">The sequence shown here is derived from an EMBL/GenBank/DDBJ whole genome shotgun (WGS) entry which is preliminary data.</text>
</comment>
<feature type="region of interest" description="Disordered" evidence="4">
    <location>
        <begin position="202"/>
        <end position="224"/>
    </location>
</feature>
<accession>A0A4R5FA09</accession>
<evidence type="ECO:0000256" key="2">
    <source>
        <dbReference type="ARBA" id="ARBA00022801"/>
    </source>
</evidence>
<dbReference type="OrthoDB" id="9781878at2"/>
<dbReference type="PANTHER" id="PTHR10412:SF11">
    <property type="entry name" value="MANNOSYL-OLIGOSACCHARIDE GLUCOSIDASE"/>
    <property type="match status" value="1"/>
</dbReference>
<dbReference type="PANTHER" id="PTHR10412">
    <property type="entry name" value="MANNOSYL-OLIGOSACCHARIDE GLUCOSIDASE"/>
    <property type="match status" value="1"/>
</dbReference>
<evidence type="ECO:0000256" key="4">
    <source>
        <dbReference type="SAM" id="MobiDB-lite"/>
    </source>
</evidence>
<feature type="domain" description="Mannosylglycerate hydrolase MGH1-like glycoside hydrolase" evidence="5">
    <location>
        <begin position="134"/>
        <end position="412"/>
    </location>
</feature>
<dbReference type="InterPro" id="IPR004888">
    <property type="entry name" value="Glycoside_hydrolase_63"/>
</dbReference>
<dbReference type="AlphaFoldDB" id="A0A4R5FA09"/>
<evidence type="ECO:0000313" key="6">
    <source>
        <dbReference type="EMBL" id="TDE45550.1"/>
    </source>
</evidence>
<proteinExistence type="inferred from homology"/>
<dbReference type="GO" id="GO:0009311">
    <property type="term" value="P:oligosaccharide metabolic process"/>
    <property type="evidence" value="ECO:0007669"/>
    <property type="project" value="InterPro"/>
</dbReference>
<dbReference type="InterPro" id="IPR012341">
    <property type="entry name" value="6hp_glycosidase-like_sf"/>
</dbReference>
<evidence type="ECO:0000259" key="5">
    <source>
        <dbReference type="Pfam" id="PF22422"/>
    </source>
</evidence>
<dbReference type="InterPro" id="IPR008928">
    <property type="entry name" value="6-hairpin_glycosidase_sf"/>
</dbReference>
<evidence type="ECO:0000313" key="7">
    <source>
        <dbReference type="Proteomes" id="UP000294814"/>
    </source>
</evidence>
<organism evidence="6 7">
    <name type="scientific">Flavobacterium rhamnosiphilum</name>
    <dbReference type="NCBI Taxonomy" id="2541724"/>
    <lineage>
        <taxon>Bacteria</taxon>
        <taxon>Pseudomonadati</taxon>
        <taxon>Bacteroidota</taxon>
        <taxon>Flavobacteriia</taxon>
        <taxon>Flavobacteriales</taxon>
        <taxon>Flavobacteriaceae</taxon>
        <taxon>Flavobacterium</taxon>
    </lineage>
</organism>
<keyword evidence="7" id="KW-1185">Reference proteome</keyword>
<comment type="similarity">
    <text evidence="1">Belongs to the glycosyl hydrolase 63 family.</text>
</comment>
<keyword evidence="3" id="KW-0326">Glycosidase</keyword>
<evidence type="ECO:0000256" key="3">
    <source>
        <dbReference type="ARBA" id="ARBA00023295"/>
    </source>
</evidence>
<name>A0A4R5FA09_9FLAO</name>
<dbReference type="Gene3D" id="1.50.10.10">
    <property type="match status" value="1"/>
</dbReference>
<dbReference type="InterPro" id="IPR054491">
    <property type="entry name" value="MGH1-like_GH"/>
</dbReference>
<dbReference type="Proteomes" id="UP000294814">
    <property type="component" value="Unassembled WGS sequence"/>
</dbReference>